<proteinExistence type="predicted"/>
<dbReference type="Proteomes" id="UP000503483">
    <property type="component" value="Chromosome"/>
</dbReference>
<feature type="transmembrane region" description="Helical" evidence="1">
    <location>
        <begin position="43"/>
        <end position="62"/>
    </location>
</feature>
<gene>
    <name evidence="3" type="ORF">AACT_0232</name>
</gene>
<evidence type="ECO:0000259" key="2">
    <source>
        <dbReference type="Pfam" id="PF07331"/>
    </source>
</evidence>
<dbReference type="Pfam" id="PF07331">
    <property type="entry name" value="TctB"/>
    <property type="match status" value="1"/>
</dbReference>
<feature type="transmembrane region" description="Helical" evidence="1">
    <location>
        <begin position="123"/>
        <end position="147"/>
    </location>
</feature>
<evidence type="ECO:0000313" key="3">
    <source>
        <dbReference type="EMBL" id="QKE27461.1"/>
    </source>
</evidence>
<keyword evidence="1" id="KW-0472">Membrane</keyword>
<keyword evidence="1" id="KW-0812">Transmembrane</keyword>
<feature type="domain" description="DUF1468" evidence="2">
    <location>
        <begin position="6"/>
        <end position="146"/>
    </location>
</feature>
<protein>
    <submittedName>
        <fullName evidence="3">Tripartite tricarboxylate transport protein TctABC, membrane-spanning subunit TctB</fullName>
    </submittedName>
</protein>
<feature type="transmembrane region" description="Helical" evidence="1">
    <location>
        <begin position="98"/>
        <end position="116"/>
    </location>
</feature>
<dbReference type="KEGG" id="paco:AACT_0232"/>
<dbReference type="RefSeq" id="WP_172124203.1">
    <property type="nucleotide sequence ID" value="NZ_CP042652.1"/>
</dbReference>
<dbReference type="AlphaFoldDB" id="A0A6M8EKR1"/>
<keyword evidence="4" id="KW-1185">Reference proteome</keyword>
<dbReference type="InterPro" id="IPR009936">
    <property type="entry name" value="DUF1468"/>
</dbReference>
<dbReference type="EMBL" id="CP042652">
    <property type="protein sequence ID" value="QKE27461.1"/>
    <property type="molecule type" value="Genomic_DNA"/>
</dbReference>
<sequence>MTKNRIGSIFFLAFSTFYFYRVFSIKKMPGNQFEIMTASTFPFYIAITGIIISIILIILSFIEKDQAKLSLQYIKSLDLKTALYFIIAMFFYGYTMKAWGFIIATTVFLAIGFLILKEKNLKRIFIISISVSVGFYLLLNNVMGVYIDAGTLIDNLVGALS</sequence>
<evidence type="ECO:0000313" key="4">
    <source>
        <dbReference type="Proteomes" id="UP000503483"/>
    </source>
</evidence>
<name>A0A6M8EKR1_9BACT</name>
<accession>A0A6M8EKR1</accession>
<reference evidence="3 4" key="1">
    <citation type="submission" date="2019-08" db="EMBL/GenBank/DDBJ databases">
        <title>Complete genome sequence of Arcobacter acticola.</title>
        <authorList>
            <person name="Miller W."/>
        </authorList>
    </citation>
    <scope>NUCLEOTIDE SEQUENCE [LARGE SCALE GENOMIC DNA]</scope>
    <source>
        <strain evidence="3 4">KCTC 52212</strain>
    </source>
</reference>
<keyword evidence="1" id="KW-1133">Transmembrane helix</keyword>
<evidence type="ECO:0000256" key="1">
    <source>
        <dbReference type="SAM" id="Phobius"/>
    </source>
</evidence>
<organism evidence="3 4">
    <name type="scientific">Arcobacter acticola</name>
    <dbReference type="NCBI Taxonomy" id="1849015"/>
    <lineage>
        <taxon>Bacteria</taxon>
        <taxon>Pseudomonadati</taxon>
        <taxon>Campylobacterota</taxon>
        <taxon>Epsilonproteobacteria</taxon>
        <taxon>Campylobacterales</taxon>
        <taxon>Arcobacteraceae</taxon>
        <taxon>Arcobacter</taxon>
    </lineage>
</organism>
<feature type="transmembrane region" description="Helical" evidence="1">
    <location>
        <begin position="7"/>
        <end position="23"/>
    </location>
</feature>